<evidence type="ECO:0000256" key="2">
    <source>
        <dbReference type="SAM" id="Phobius"/>
    </source>
</evidence>
<keyword evidence="2" id="KW-0472">Membrane</keyword>
<accession>A0A1F7I537</accession>
<evidence type="ECO:0000313" key="3">
    <source>
        <dbReference type="EMBL" id="OGK38474.1"/>
    </source>
</evidence>
<feature type="compositionally biased region" description="Low complexity" evidence="1">
    <location>
        <begin position="7"/>
        <end position="16"/>
    </location>
</feature>
<dbReference type="EMBL" id="MGAC01000011">
    <property type="protein sequence ID" value="OGK38474.1"/>
    <property type="molecule type" value="Genomic_DNA"/>
</dbReference>
<comment type="caution">
    <text evidence="3">The sequence shown here is derived from an EMBL/GenBank/DDBJ whole genome shotgun (WGS) entry which is preliminary data.</text>
</comment>
<organism evidence="3 4">
    <name type="scientific">Candidatus Roizmanbacteria bacterium RIFCSPHIGHO2_12_FULL_41_11</name>
    <dbReference type="NCBI Taxonomy" id="1802052"/>
    <lineage>
        <taxon>Bacteria</taxon>
        <taxon>Candidatus Roizmaniibacteriota</taxon>
    </lineage>
</organism>
<feature type="region of interest" description="Disordered" evidence="1">
    <location>
        <begin position="1"/>
        <end position="24"/>
    </location>
</feature>
<name>A0A1F7I537_9BACT</name>
<protein>
    <submittedName>
        <fullName evidence="3">Uncharacterized protein</fullName>
    </submittedName>
</protein>
<dbReference type="Proteomes" id="UP000176803">
    <property type="component" value="Unassembled WGS sequence"/>
</dbReference>
<dbReference type="AlphaFoldDB" id="A0A1F7I537"/>
<keyword evidence="2" id="KW-0812">Transmembrane</keyword>
<feature type="transmembrane region" description="Helical" evidence="2">
    <location>
        <begin position="68"/>
        <end position="86"/>
    </location>
</feature>
<sequence length="218" mass="23773">MTTKTNIPPIKVTSSSPKPPPKPDPAVDAPLLVINNPLTYFYRWLEAIKNWFKKDADGEIRIHIPFKWFLAALTIIVAGGAVPAYLKGKAVEHAWWITKPTPAPIVIIKPTVTPAPVQVTKIGTIKASYQVKNILPTTPPTSPPSTDEASLAPFASPTAPIASRFVLVARNGQINFLSSSTGVNFASFLNEKVLITGYYRTKTNTLEVMKSTDIELLP</sequence>
<gene>
    <name evidence="3" type="ORF">A3F03_03210</name>
</gene>
<proteinExistence type="predicted"/>
<evidence type="ECO:0000313" key="4">
    <source>
        <dbReference type="Proteomes" id="UP000176803"/>
    </source>
</evidence>
<evidence type="ECO:0000256" key="1">
    <source>
        <dbReference type="SAM" id="MobiDB-lite"/>
    </source>
</evidence>
<keyword evidence="2" id="KW-1133">Transmembrane helix</keyword>
<reference evidence="3 4" key="1">
    <citation type="journal article" date="2016" name="Nat. Commun.">
        <title>Thousands of microbial genomes shed light on interconnected biogeochemical processes in an aquifer system.</title>
        <authorList>
            <person name="Anantharaman K."/>
            <person name="Brown C.T."/>
            <person name="Hug L.A."/>
            <person name="Sharon I."/>
            <person name="Castelle C.J."/>
            <person name="Probst A.J."/>
            <person name="Thomas B.C."/>
            <person name="Singh A."/>
            <person name="Wilkins M.J."/>
            <person name="Karaoz U."/>
            <person name="Brodie E.L."/>
            <person name="Williams K.H."/>
            <person name="Hubbard S.S."/>
            <person name="Banfield J.F."/>
        </authorList>
    </citation>
    <scope>NUCLEOTIDE SEQUENCE [LARGE SCALE GENOMIC DNA]</scope>
</reference>